<dbReference type="AlphaFoldDB" id="A0A1G1XCW7"/>
<evidence type="ECO:0000313" key="3">
    <source>
        <dbReference type="EMBL" id="OGY37804.1"/>
    </source>
</evidence>
<dbReference type="Proteomes" id="UP000177941">
    <property type="component" value="Unassembled WGS sequence"/>
</dbReference>
<evidence type="ECO:0000313" key="4">
    <source>
        <dbReference type="Proteomes" id="UP000177941"/>
    </source>
</evidence>
<accession>A0A1G1XCW7</accession>
<dbReference type="EMBL" id="MHHS01000004">
    <property type="protein sequence ID" value="OGY37804.1"/>
    <property type="molecule type" value="Genomic_DNA"/>
</dbReference>
<sequence length="282" mass="31331">MKTIIKQEKMRTKRMKGWVKVFLIIVAVMVLAIAAMAVGFSGQVTQQEIAHRFITANPLSLSQVEAFSQYRSCAGHDHRHPTVQTGTIEKTPRSMKHYISVKPEFRGTVDKVAVFAPFDGKISNIDNDRGGPGDQQVWLTPDSDNPASPRQWQFIFFHVNLDPSLPKGSHVTAGQRIGSANLARGPERATDNFDMAMGFTRPLHQPAGDEVFTHMTPQVLAEYAKYDITPEKLVIAEEYRDAHDCPVVSQSPAGPEYDPGTIYFSPQAGSGEYVFLKGISRR</sequence>
<organism evidence="3 4">
    <name type="scientific">Candidatus Andersenbacteria bacterium RIFCSPHIGHO2_12_FULL_45_11b</name>
    <dbReference type="NCBI Taxonomy" id="1797282"/>
    <lineage>
        <taxon>Bacteria</taxon>
        <taxon>Candidatus Anderseniibacteriota</taxon>
    </lineage>
</organism>
<reference evidence="3 4" key="1">
    <citation type="journal article" date="2016" name="Nat. Commun.">
        <title>Thousands of microbial genomes shed light on interconnected biogeochemical processes in an aquifer system.</title>
        <authorList>
            <person name="Anantharaman K."/>
            <person name="Brown C.T."/>
            <person name="Hug L.A."/>
            <person name="Sharon I."/>
            <person name="Castelle C.J."/>
            <person name="Probst A.J."/>
            <person name="Thomas B.C."/>
            <person name="Singh A."/>
            <person name="Wilkins M.J."/>
            <person name="Karaoz U."/>
            <person name="Brodie E.L."/>
            <person name="Williams K.H."/>
            <person name="Hubbard S.S."/>
            <person name="Banfield J.F."/>
        </authorList>
    </citation>
    <scope>NUCLEOTIDE SEQUENCE [LARGE SCALE GENOMIC DNA]</scope>
</reference>
<keyword evidence="2" id="KW-0472">Membrane</keyword>
<proteinExistence type="predicted"/>
<keyword evidence="2" id="KW-0812">Transmembrane</keyword>
<protein>
    <submittedName>
        <fullName evidence="3">Uncharacterized protein</fullName>
    </submittedName>
</protein>
<evidence type="ECO:0000256" key="1">
    <source>
        <dbReference type="SAM" id="MobiDB-lite"/>
    </source>
</evidence>
<comment type="caution">
    <text evidence="3">The sequence shown here is derived from an EMBL/GenBank/DDBJ whole genome shotgun (WGS) entry which is preliminary data.</text>
</comment>
<gene>
    <name evidence="3" type="ORF">A3E36_02315</name>
</gene>
<evidence type="ECO:0000256" key="2">
    <source>
        <dbReference type="SAM" id="Phobius"/>
    </source>
</evidence>
<feature type="region of interest" description="Disordered" evidence="1">
    <location>
        <begin position="125"/>
        <end position="145"/>
    </location>
</feature>
<keyword evidence="2" id="KW-1133">Transmembrane helix</keyword>
<name>A0A1G1XCW7_9BACT</name>
<feature type="transmembrane region" description="Helical" evidence="2">
    <location>
        <begin position="21"/>
        <end position="42"/>
    </location>
</feature>